<evidence type="ECO:0000313" key="7">
    <source>
        <dbReference type="Proteomes" id="UP001327093"/>
    </source>
</evidence>
<gene>
    <name evidence="6" type="ORF">R4I43_21745</name>
</gene>
<dbReference type="EMBL" id="JAWLNX010000016">
    <property type="protein sequence ID" value="MEB3370037.1"/>
    <property type="molecule type" value="Genomic_DNA"/>
</dbReference>
<dbReference type="PROSITE" id="PS50932">
    <property type="entry name" value="HTH_LACI_2"/>
    <property type="match status" value="1"/>
</dbReference>
<dbReference type="SUPFAM" id="SSF53822">
    <property type="entry name" value="Periplasmic binding protein-like I"/>
    <property type="match status" value="1"/>
</dbReference>
<organism evidence="6 7">
    <name type="scientific">Saccharopolyspora mangrovi</name>
    <dbReference type="NCBI Taxonomy" id="3082379"/>
    <lineage>
        <taxon>Bacteria</taxon>
        <taxon>Bacillati</taxon>
        <taxon>Actinomycetota</taxon>
        <taxon>Actinomycetes</taxon>
        <taxon>Pseudonocardiales</taxon>
        <taxon>Pseudonocardiaceae</taxon>
        <taxon>Saccharopolyspora</taxon>
    </lineage>
</organism>
<dbReference type="InterPro" id="IPR046335">
    <property type="entry name" value="LacI/GalR-like_sensor"/>
</dbReference>
<evidence type="ECO:0000256" key="2">
    <source>
        <dbReference type="ARBA" id="ARBA00023125"/>
    </source>
</evidence>
<dbReference type="Pfam" id="PF00356">
    <property type="entry name" value="LacI"/>
    <property type="match status" value="1"/>
</dbReference>
<dbReference type="Gene3D" id="3.40.50.2300">
    <property type="match status" value="2"/>
</dbReference>
<evidence type="ECO:0000256" key="1">
    <source>
        <dbReference type="ARBA" id="ARBA00023015"/>
    </source>
</evidence>
<dbReference type="CDD" id="cd06267">
    <property type="entry name" value="PBP1_LacI_sugar_binding-like"/>
    <property type="match status" value="1"/>
</dbReference>
<feature type="compositionally biased region" description="Basic and acidic residues" evidence="4">
    <location>
        <begin position="320"/>
        <end position="329"/>
    </location>
</feature>
<dbReference type="Proteomes" id="UP001327093">
    <property type="component" value="Unassembled WGS sequence"/>
</dbReference>
<keyword evidence="1" id="KW-0805">Transcription regulation</keyword>
<dbReference type="PANTHER" id="PTHR30146">
    <property type="entry name" value="LACI-RELATED TRANSCRIPTIONAL REPRESSOR"/>
    <property type="match status" value="1"/>
</dbReference>
<reference evidence="6 7" key="1">
    <citation type="submission" date="2023-10" db="EMBL/GenBank/DDBJ databases">
        <title>Saccharopolyspora sp. nov., isolated from mangrove soil.</title>
        <authorList>
            <person name="Lu Y."/>
            <person name="Liu W."/>
        </authorList>
    </citation>
    <scope>NUCLEOTIDE SEQUENCE [LARGE SCALE GENOMIC DNA]</scope>
    <source>
        <strain evidence="6 7">S2-29</strain>
    </source>
</reference>
<comment type="caution">
    <text evidence="6">The sequence shown here is derived from an EMBL/GenBank/DDBJ whole genome shotgun (WGS) entry which is preliminary data.</text>
</comment>
<keyword evidence="7" id="KW-1185">Reference proteome</keyword>
<dbReference type="GO" id="GO:0003677">
    <property type="term" value="F:DNA binding"/>
    <property type="evidence" value="ECO:0007669"/>
    <property type="project" value="UniProtKB-KW"/>
</dbReference>
<dbReference type="RefSeq" id="WP_324267523.1">
    <property type="nucleotide sequence ID" value="NZ_JAWLNX010000016.1"/>
</dbReference>
<accession>A0ABU6AEZ6</accession>
<proteinExistence type="predicted"/>
<dbReference type="InterPro" id="IPR000843">
    <property type="entry name" value="HTH_LacI"/>
</dbReference>
<feature type="region of interest" description="Disordered" evidence="4">
    <location>
        <begin position="308"/>
        <end position="329"/>
    </location>
</feature>
<dbReference type="SMART" id="SM00354">
    <property type="entry name" value="HTH_LACI"/>
    <property type="match status" value="1"/>
</dbReference>
<evidence type="ECO:0000256" key="4">
    <source>
        <dbReference type="SAM" id="MobiDB-lite"/>
    </source>
</evidence>
<dbReference type="Gene3D" id="1.10.260.40">
    <property type="entry name" value="lambda repressor-like DNA-binding domains"/>
    <property type="match status" value="1"/>
</dbReference>
<keyword evidence="3" id="KW-0804">Transcription</keyword>
<sequence>MARTAGVSRAAVSKVIRDAYGVSPEMRSRVEAAIERLGYRPSVAARAIRGPSFTIGFELHEIENPALNRILSGAVAEIAPTDYQLIVAPAVAGGEGHRAIDALVDLRADGLVVVAPHAASDWLEKLASRMPVVLLSRHDRSENYDIVTGDDVAGARLAMHHLISLGHHRIAHLTRGEETTTREGTPPAVRLEVYLDEMTQRGLARHIKVARAATPGDARRATSDLLASANPPSAIFAMNDDLAMEALHVAQERGLSASDLSIVGYDNVRLAGHRAISLTTIDQSGDDLGRWAVRLLLERIDGRTQVKRETTQPSLIVRNSTDHPRSEQH</sequence>
<dbReference type="InterPro" id="IPR028082">
    <property type="entry name" value="Peripla_BP_I"/>
</dbReference>
<dbReference type="InterPro" id="IPR010982">
    <property type="entry name" value="Lambda_DNA-bd_dom_sf"/>
</dbReference>
<feature type="domain" description="HTH lacI-type" evidence="5">
    <location>
        <begin position="1"/>
        <end position="50"/>
    </location>
</feature>
<keyword evidence="2 6" id="KW-0238">DNA-binding</keyword>
<dbReference type="Pfam" id="PF13377">
    <property type="entry name" value="Peripla_BP_3"/>
    <property type="match status" value="1"/>
</dbReference>
<dbReference type="SUPFAM" id="SSF47413">
    <property type="entry name" value="lambda repressor-like DNA-binding domains"/>
    <property type="match status" value="1"/>
</dbReference>
<evidence type="ECO:0000259" key="5">
    <source>
        <dbReference type="PROSITE" id="PS50932"/>
    </source>
</evidence>
<protein>
    <submittedName>
        <fullName evidence="6">LacI family DNA-binding transcriptional regulator</fullName>
    </submittedName>
</protein>
<dbReference type="PANTHER" id="PTHR30146:SF109">
    <property type="entry name" value="HTH-TYPE TRANSCRIPTIONAL REGULATOR GALS"/>
    <property type="match status" value="1"/>
</dbReference>
<dbReference type="CDD" id="cd01392">
    <property type="entry name" value="HTH_LacI"/>
    <property type="match status" value="1"/>
</dbReference>
<evidence type="ECO:0000256" key="3">
    <source>
        <dbReference type="ARBA" id="ARBA00023163"/>
    </source>
</evidence>
<name>A0ABU6AEZ6_9PSEU</name>
<evidence type="ECO:0000313" key="6">
    <source>
        <dbReference type="EMBL" id="MEB3370037.1"/>
    </source>
</evidence>